<dbReference type="SUPFAM" id="SSF49899">
    <property type="entry name" value="Concanavalin A-like lectins/glucanases"/>
    <property type="match status" value="1"/>
</dbReference>
<feature type="signal peptide" evidence="4">
    <location>
        <begin position="1"/>
        <end position="21"/>
    </location>
</feature>
<protein>
    <submittedName>
        <fullName evidence="5">Concanavalin A-like lectin/glucanase domain-containing protein</fullName>
    </submittedName>
</protein>
<dbReference type="GO" id="GO:0000272">
    <property type="term" value="P:polysaccharide catabolic process"/>
    <property type="evidence" value="ECO:0007669"/>
    <property type="project" value="UniProtKB-KW"/>
</dbReference>
<dbReference type="InterPro" id="IPR013319">
    <property type="entry name" value="GH11/12"/>
</dbReference>
<keyword evidence="2" id="KW-0378">Hydrolase</keyword>
<dbReference type="EMBL" id="MU858168">
    <property type="protein sequence ID" value="KAK4210678.1"/>
    <property type="molecule type" value="Genomic_DNA"/>
</dbReference>
<keyword evidence="2" id="KW-0326">Glycosidase</keyword>
<dbReference type="InterPro" id="IPR002594">
    <property type="entry name" value="GH12"/>
</dbReference>
<reference evidence="5" key="1">
    <citation type="journal article" date="2023" name="Mol. Phylogenet. Evol.">
        <title>Genome-scale phylogeny and comparative genomics of the fungal order Sordariales.</title>
        <authorList>
            <person name="Hensen N."/>
            <person name="Bonometti L."/>
            <person name="Westerberg I."/>
            <person name="Brannstrom I.O."/>
            <person name="Guillou S."/>
            <person name="Cros-Aarteil S."/>
            <person name="Calhoun S."/>
            <person name="Haridas S."/>
            <person name="Kuo A."/>
            <person name="Mondo S."/>
            <person name="Pangilinan J."/>
            <person name="Riley R."/>
            <person name="LaButti K."/>
            <person name="Andreopoulos B."/>
            <person name="Lipzen A."/>
            <person name="Chen C."/>
            <person name="Yan M."/>
            <person name="Daum C."/>
            <person name="Ng V."/>
            <person name="Clum A."/>
            <person name="Steindorff A."/>
            <person name="Ohm R.A."/>
            <person name="Martin F."/>
            <person name="Silar P."/>
            <person name="Natvig D.O."/>
            <person name="Lalanne C."/>
            <person name="Gautier V."/>
            <person name="Ament-Velasquez S.L."/>
            <person name="Kruys A."/>
            <person name="Hutchinson M.I."/>
            <person name="Powell A.J."/>
            <person name="Barry K."/>
            <person name="Miller A.N."/>
            <person name="Grigoriev I.V."/>
            <person name="Debuchy R."/>
            <person name="Gladieux P."/>
            <person name="Hiltunen Thoren M."/>
            <person name="Johannesson H."/>
        </authorList>
    </citation>
    <scope>NUCLEOTIDE SEQUENCE</scope>
    <source>
        <strain evidence="5">PSN293</strain>
    </source>
</reference>
<dbReference type="PANTHER" id="PTHR34002:SF11">
    <property type="entry name" value="CONCANAVALIN A-LIKE LECTIN_GLUCANASE"/>
    <property type="match status" value="1"/>
</dbReference>
<evidence type="ECO:0000313" key="5">
    <source>
        <dbReference type="EMBL" id="KAK4210678.1"/>
    </source>
</evidence>
<keyword evidence="2" id="KW-0119">Carbohydrate metabolism</keyword>
<feature type="chain" id="PRO_5042820976" evidence="4">
    <location>
        <begin position="22"/>
        <end position="334"/>
    </location>
</feature>
<feature type="compositionally biased region" description="Basic and acidic residues" evidence="3">
    <location>
        <begin position="292"/>
        <end position="304"/>
    </location>
</feature>
<dbReference type="InterPro" id="IPR013320">
    <property type="entry name" value="ConA-like_dom_sf"/>
</dbReference>
<dbReference type="PANTHER" id="PTHR34002">
    <property type="entry name" value="BLR1656 PROTEIN"/>
    <property type="match status" value="1"/>
</dbReference>
<evidence type="ECO:0000256" key="4">
    <source>
        <dbReference type="SAM" id="SignalP"/>
    </source>
</evidence>
<evidence type="ECO:0000256" key="2">
    <source>
        <dbReference type="RuleBase" id="RU361163"/>
    </source>
</evidence>
<keyword evidence="2" id="KW-0624">Polysaccharide degradation</keyword>
<feature type="region of interest" description="Disordered" evidence="3">
    <location>
        <begin position="288"/>
        <end position="307"/>
    </location>
</feature>
<dbReference type="AlphaFoldDB" id="A0AAN6Y140"/>
<dbReference type="Pfam" id="PF01670">
    <property type="entry name" value="Glyco_hydro_12"/>
    <property type="match status" value="1"/>
</dbReference>
<name>A0AAN6Y140_9PEZI</name>
<dbReference type="GO" id="GO:0008810">
    <property type="term" value="F:cellulase activity"/>
    <property type="evidence" value="ECO:0007669"/>
    <property type="project" value="InterPro"/>
</dbReference>
<evidence type="ECO:0000313" key="6">
    <source>
        <dbReference type="Proteomes" id="UP001301769"/>
    </source>
</evidence>
<keyword evidence="6" id="KW-1185">Reference proteome</keyword>
<proteinExistence type="inferred from homology"/>
<accession>A0AAN6Y140</accession>
<evidence type="ECO:0000256" key="1">
    <source>
        <dbReference type="ARBA" id="ARBA00005519"/>
    </source>
</evidence>
<comment type="caution">
    <text evidence="5">The sequence shown here is derived from an EMBL/GenBank/DDBJ whole genome shotgun (WGS) entry which is preliminary data.</text>
</comment>
<dbReference type="Gene3D" id="2.60.120.180">
    <property type="match status" value="1"/>
</dbReference>
<evidence type="ECO:0000256" key="3">
    <source>
        <dbReference type="SAM" id="MobiDB-lite"/>
    </source>
</evidence>
<keyword evidence="4" id="KW-0732">Signal</keyword>
<dbReference type="Proteomes" id="UP001301769">
    <property type="component" value="Unassembled WGS sequence"/>
</dbReference>
<reference evidence="5" key="2">
    <citation type="submission" date="2023-05" db="EMBL/GenBank/DDBJ databases">
        <authorList>
            <consortium name="Lawrence Berkeley National Laboratory"/>
            <person name="Steindorff A."/>
            <person name="Hensen N."/>
            <person name="Bonometti L."/>
            <person name="Westerberg I."/>
            <person name="Brannstrom I.O."/>
            <person name="Guillou S."/>
            <person name="Cros-Aarteil S."/>
            <person name="Calhoun S."/>
            <person name="Haridas S."/>
            <person name="Kuo A."/>
            <person name="Mondo S."/>
            <person name="Pangilinan J."/>
            <person name="Riley R."/>
            <person name="Labutti K."/>
            <person name="Andreopoulos B."/>
            <person name="Lipzen A."/>
            <person name="Chen C."/>
            <person name="Yanf M."/>
            <person name="Daum C."/>
            <person name="Ng V."/>
            <person name="Clum A."/>
            <person name="Ohm R."/>
            <person name="Martin F."/>
            <person name="Silar P."/>
            <person name="Natvig D."/>
            <person name="Lalanne C."/>
            <person name="Gautier V."/>
            <person name="Ament-Velasquez S.L."/>
            <person name="Kruys A."/>
            <person name="Hutchinson M.I."/>
            <person name="Powell A.J."/>
            <person name="Barry K."/>
            <person name="Miller A.N."/>
            <person name="Grigoriev I.V."/>
            <person name="Debuchy R."/>
            <person name="Gladieux P."/>
            <person name="Thoren M.H."/>
            <person name="Johannesson H."/>
        </authorList>
    </citation>
    <scope>NUCLEOTIDE SEQUENCE</scope>
    <source>
        <strain evidence="5">PSN293</strain>
    </source>
</reference>
<gene>
    <name evidence="5" type="ORF">QBC37DRAFT_28786</name>
</gene>
<organism evidence="5 6">
    <name type="scientific">Rhypophila decipiens</name>
    <dbReference type="NCBI Taxonomy" id="261697"/>
    <lineage>
        <taxon>Eukaryota</taxon>
        <taxon>Fungi</taxon>
        <taxon>Dikarya</taxon>
        <taxon>Ascomycota</taxon>
        <taxon>Pezizomycotina</taxon>
        <taxon>Sordariomycetes</taxon>
        <taxon>Sordariomycetidae</taxon>
        <taxon>Sordariales</taxon>
        <taxon>Naviculisporaceae</taxon>
        <taxon>Rhypophila</taxon>
    </lineage>
</organism>
<comment type="similarity">
    <text evidence="1 2">Belongs to the glycosyl hydrolase 12 (cellulase H) family.</text>
</comment>
<sequence>MLAMLFSRTLLLVASVAFAAADHNEICGTKQYVVTSGEDTFVFNPNAWRPGDEGFQCMEVQDDPPAFDATWWWPSDAATVHSYPHVKLVTPSLPVPLSNISALLLSTKWSMGVGSKPLRLLDVDSSGLSSQSTTANVAFDLFADLDPERARDEKLASTEIMFWLGMFGYAQPLGYGKNKECFASLVIGDAEFTLYQGRNERGTNVFSWVSNTTRTSFAGEVSPLLEYLWRNGLISGETNIGLVSFGSEAFISSGNVTFSATDFRISLVTGEAPALNVPPLPATNCSGYVATGDKKSEPKDKDDNGSSGLESSRLSALAMVLITFTVVCLGQFLS</sequence>